<keyword evidence="3 8" id="KW-0349">Heme</keyword>
<evidence type="ECO:0008006" key="13">
    <source>
        <dbReference type="Google" id="ProtNLM"/>
    </source>
</evidence>
<accession>A0A8T1N3W5</accession>
<name>A0A8T1N3W5_CARIL</name>
<dbReference type="Proteomes" id="UP000811609">
    <property type="component" value="Chromosome 16"/>
</dbReference>
<gene>
    <name evidence="10" type="ORF">CIPAW_16G027700</name>
    <name evidence="11" type="ORF">I3842_16G026700</name>
</gene>
<sequence>MVFLEETLQILVGLGWFFTSSPLASAIFTVLAVVGGAIGYLYGPYWGVRRVPGPPAMPFVGHLPMLAKYGPDVLSVLAKRYGPIFRFHMGRQPLIIVADPELCREVGIKKFKDFPNRSIPSPISASPLHQKGLFFTRDARWSTMRNTILSVYQPSHLSSLIPTMQAFIESATQNLHSFKEEDITFSNLSLKLATDVIGQAAFGVNFGLSKPQSVSDSVKIVDNQTDDKEVHDFINQHIYSTTQLKMDLSGSFSIILGLLVPILQEPFRQILKRLPGTMDWKVERTNQKLSGRLNEIVAKRMKDGDRNSKDFLSLILNARESQTASKNIFTSDYISAVTYEHLLAGSATTSFTLSSVVYLVAGHLEVEKKMLAEIDAFSPPDQIPSSHDLHNKFPYLEQVIKEAMRYYIVSPLVARETSKEVQIGGYLLPKGTWVWLALGVLAKDPKNFPEPEKFRPERFDPNCEEEKRRHPYAFIPFGIGPRSCIGQKFSLQEIKLTLIHLYRKYVFRHSPNMEKPLDIEYGIVLNYKHGVKLRVIMRK</sequence>
<evidence type="ECO:0000256" key="8">
    <source>
        <dbReference type="RuleBase" id="RU000461"/>
    </source>
</evidence>
<keyword evidence="9" id="KW-1133">Transmembrane helix</keyword>
<keyword evidence="12" id="KW-1185">Reference proteome</keyword>
<organism evidence="10 12">
    <name type="scientific">Carya illinoinensis</name>
    <name type="common">Pecan</name>
    <dbReference type="NCBI Taxonomy" id="32201"/>
    <lineage>
        <taxon>Eukaryota</taxon>
        <taxon>Viridiplantae</taxon>
        <taxon>Streptophyta</taxon>
        <taxon>Embryophyta</taxon>
        <taxon>Tracheophyta</taxon>
        <taxon>Spermatophyta</taxon>
        <taxon>Magnoliopsida</taxon>
        <taxon>eudicotyledons</taxon>
        <taxon>Gunneridae</taxon>
        <taxon>Pentapetalae</taxon>
        <taxon>rosids</taxon>
        <taxon>fabids</taxon>
        <taxon>Fagales</taxon>
        <taxon>Juglandaceae</taxon>
        <taxon>Carya</taxon>
    </lineage>
</organism>
<evidence type="ECO:0000256" key="1">
    <source>
        <dbReference type="ARBA" id="ARBA00001971"/>
    </source>
</evidence>
<dbReference type="InterPro" id="IPR001128">
    <property type="entry name" value="Cyt_P450"/>
</dbReference>
<dbReference type="GO" id="GO:0020037">
    <property type="term" value="F:heme binding"/>
    <property type="evidence" value="ECO:0007669"/>
    <property type="project" value="InterPro"/>
</dbReference>
<comment type="cofactor">
    <cofactor evidence="1">
        <name>heme</name>
        <dbReference type="ChEBI" id="CHEBI:30413"/>
    </cofactor>
</comment>
<reference evidence="11" key="2">
    <citation type="submission" date="2021-01" db="EMBL/GenBank/DDBJ databases">
        <authorList>
            <person name="Lovell J.T."/>
            <person name="Bentley N."/>
            <person name="Bhattarai G."/>
            <person name="Jenkins J.W."/>
            <person name="Sreedasyam A."/>
            <person name="Alarcon Y."/>
            <person name="Bock C."/>
            <person name="Boston L."/>
            <person name="Carlson J."/>
            <person name="Cervantes K."/>
            <person name="Clermont K."/>
            <person name="Krom N."/>
            <person name="Kubenka K."/>
            <person name="Mamidi S."/>
            <person name="Mattison C."/>
            <person name="Monteros M."/>
            <person name="Pisani C."/>
            <person name="Plott C."/>
            <person name="Rajasekar S."/>
            <person name="Rhein H.S."/>
            <person name="Rohla C."/>
            <person name="Song M."/>
            <person name="Hilaire R.S."/>
            <person name="Shu S."/>
            <person name="Wells L."/>
            <person name="Wang X."/>
            <person name="Webber J."/>
            <person name="Heerema R.J."/>
            <person name="Klein P."/>
            <person name="Conner P."/>
            <person name="Grauke L."/>
            <person name="Grimwood J."/>
            <person name="Schmutz J."/>
            <person name="Randall J.J."/>
        </authorList>
    </citation>
    <scope>NUCLEOTIDE SEQUENCE</scope>
    <source>
        <tissue evidence="11">Leaf</tissue>
    </source>
</reference>
<keyword evidence="9" id="KW-0472">Membrane</keyword>
<dbReference type="FunFam" id="1.10.630.10:FF:000182">
    <property type="entry name" value="Cytochrome P450 3A4"/>
    <property type="match status" value="1"/>
</dbReference>
<evidence type="ECO:0000313" key="10">
    <source>
        <dbReference type="EMBL" id="KAG6624451.1"/>
    </source>
</evidence>
<keyword evidence="7 8" id="KW-0503">Monooxygenase</keyword>
<evidence type="ECO:0000256" key="2">
    <source>
        <dbReference type="ARBA" id="ARBA00010617"/>
    </source>
</evidence>
<dbReference type="Proteomes" id="UP000811246">
    <property type="component" value="Chromosome 16"/>
</dbReference>
<evidence type="ECO:0000256" key="7">
    <source>
        <dbReference type="ARBA" id="ARBA00023033"/>
    </source>
</evidence>
<dbReference type="InterPro" id="IPR017972">
    <property type="entry name" value="Cyt_P450_CS"/>
</dbReference>
<evidence type="ECO:0000313" key="11">
    <source>
        <dbReference type="EMBL" id="KAG6671882.1"/>
    </source>
</evidence>
<dbReference type="GO" id="GO:0004497">
    <property type="term" value="F:monooxygenase activity"/>
    <property type="evidence" value="ECO:0007669"/>
    <property type="project" value="UniProtKB-KW"/>
</dbReference>
<evidence type="ECO:0000313" key="12">
    <source>
        <dbReference type="Proteomes" id="UP000811609"/>
    </source>
</evidence>
<dbReference type="AlphaFoldDB" id="A0A8T1N3W5"/>
<evidence type="ECO:0000256" key="4">
    <source>
        <dbReference type="ARBA" id="ARBA00022723"/>
    </source>
</evidence>
<proteinExistence type="inferred from homology"/>
<keyword evidence="6 8" id="KW-0408">Iron</keyword>
<protein>
    <recommendedName>
        <fullName evidence="13">Cytochrome P450</fullName>
    </recommendedName>
</protein>
<dbReference type="PANTHER" id="PTHR24301:SF2">
    <property type="entry name" value="THROMBOXANE-A SYNTHASE"/>
    <property type="match status" value="1"/>
</dbReference>
<keyword evidence="4 8" id="KW-0479">Metal-binding</keyword>
<dbReference type="PANTHER" id="PTHR24301">
    <property type="entry name" value="THROMBOXANE-A SYNTHASE"/>
    <property type="match status" value="1"/>
</dbReference>
<dbReference type="PROSITE" id="PS00086">
    <property type="entry name" value="CYTOCHROME_P450"/>
    <property type="match status" value="1"/>
</dbReference>
<comment type="caution">
    <text evidence="10">The sequence shown here is derived from an EMBL/GenBank/DDBJ whole genome shotgun (WGS) entry which is preliminary data.</text>
</comment>
<evidence type="ECO:0000256" key="3">
    <source>
        <dbReference type="ARBA" id="ARBA00022617"/>
    </source>
</evidence>
<feature type="transmembrane region" description="Helical" evidence="9">
    <location>
        <begin position="23"/>
        <end position="42"/>
    </location>
</feature>
<dbReference type="EMBL" id="CM031840">
    <property type="protein sequence ID" value="KAG6671882.1"/>
    <property type="molecule type" value="Genomic_DNA"/>
</dbReference>
<dbReference type="GO" id="GO:0005506">
    <property type="term" value="F:iron ion binding"/>
    <property type="evidence" value="ECO:0007669"/>
    <property type="project" value="InterPro"/>
</dbReference>
<comment type="similarity">
    <text evidence="2 8">Belongs to the cytochrome P450 family.</text>
</comment>
<keyword evidence="5 8" id="KW-0560">Oxidoreductase</keyword>
<dbReference type="GO" id="GO:0016705">
    <property type="term" value="F:oxidoreductase activity, acting on paired donors, with incorporation or reduction of molecular oxygen"/>
    <property type="evidence" value="ECO:0007669"/>
    <property type="project" value="InterPro"/>
</dbReference>
<reference evidence="10" key="1">
    <citation type="submission" date="2020-12" db="EMBL/GenBank/DDBJ databases">
        <title>WGS assembly of Carya illinoinensis cv. Pawnee.</title>
        <authorList>
            <person name="Platts A."/>
            <person name="Shu S."/>
            <person name="Wright S."/>
            <person name="Barry K."/>
            <person name="Edger P."/>
            <person name="Pires J.C."/>
            <person name="Schmutz J."/>
        </authorList>
    </citation>
    <scope>NUCLEOTIDE SEQUENCE</scope>
    <source>
        <tissue evidence="10">Leaf</tissue>
    </source>
</reference>
<evidence type="ECO:0000256" key="5">
    <source>
        <dbReference type="ARBA" id="ARBA00023002"/>
    </source>
</evidence>
<dbReference type="EMBL" id="CM031824">
    <property type="protein sequence ID" value="KAG6624451.1"/>
    <property type="molecule type" value="Genomic_DNA"/>
</dbReference>
<dbReference type="Pfam" id="PF00067">
    <property type="entry name" value="p450"/>
    <property type="match status" value="1"/>
</dbReference>
<evidence type="ECO:0000256" key="9">
    <source>
        <dbReference type="SAM" id="Phobius"/>
    </source>
</evidence>
<keyword evidence="9" id="KW-0812">Transmembrane</keyword>
<evidence type="ECO:0000256" key="6">
    <source>
        <dbReference type="ARBA" id="ARBA00023004"/>
    </source>
</evidence>